<feature type="region of interest" description="Disordered" evidence="2">
    <location>
        <begin position="236"/>
        <end position="288"/>
    </location>
</feature>
<gene>
    <name evidence="3" type="ORF">B0H17DRAFT_1193768</name>
</gene>
<dbReference type="Proteomes" id="UP001221757">
    <property type="component" value="Unassembled WGS sequence"/>
</dbReference>
<evidence type="ECO:0000256" key="1">
    <source>
        <dbReference type="SAM" id="Coils"/>
    </source>
</evidence>
<organism evidence="3 4">
    <name type="scientific">Mycena rosella</name>
    <name type="common">Pink bonnet</name>
    <name type="synonym">Agaricus rosellus</name>
    <dbReference type="NCBI Taxonomy" id="1033263"/>
    <lineage>
        <taxon>Eukaryota</taxon>
        <taxon>Fungi</taxon>
        <taxon>Dikarya</taxon>
        <taxon>Basidiomycota</taxon>
        <taxon>Agaricomycotina</taxon>
        <taxon>Agaricomycetes</taxon>
        <taxon>Agaricomycetidae</taxon>
        <taxon>Agaricales</taxon>
        <taxon>Marasmiineae</taxon>
        <taxon>Mycenaceae</taxon>
        <taxon>Mycena</taxon>
    </lineage>
</organism>
<evidence type="ECO:0000313" key="4">
    <source>
        <dbReference type="Proteomes" id="UP001221757"/>
    </source>
</evidence>
<dbReference type="EMBL" id="JARKIE010000010">
    <property type="protein sequence ID" value="KAJ7704563.1"/>
    <property type="molecule type" value="Genomic_DNA"/>
</dbReference>
<proteinExistence type="predicted"/>
<feature type="coiled-coil region" evidence="1">
    <location>
        <begin position="173"/>
        <end position="200"/>
    </location>
</feature>
<feature type="compositionally biased region" description="Low complexity" evidence="2">
    <location>
        <begin position="266"/>
        <end position="279"/>
    </location>
</feature>
<evidence type="ECO:0000313" key="3">
    <source>
        <dbReference type="EMBL" id="KAJ7704563.1"/>
    </source>
</evidence>
<protein>
    <submittedName>
        <fullName evidence="3">Uncharacterized protein</fullName>
    </submittedName>
</protein>
<reference evidence="3" key="1">
    <citation type="submission" date="2023-03" db="EMBL/GenBank/DDBJ databases">
        <title>Massive genome expansion in bonnet fungi (Mycena s.s.) driven by repeated elements and novel gene families across ecological guilds.</title>
        <authorList>
            <consortium name="Lawrence Berkeley National Laboratory"/>
            <person name="Harder C.B."/>
            <person name="Miyauchi S."/>
            <person name="Viragh M."/>
            <person name="Kuo A."/>
            <person name="Thoen E."/>
            <person name="Andreopoulos B."/>
            <person name="Lu D."/>
            <person name="Skrede I."/>
            <person name="Drula E."/>
            <person name="Henrissat B."/>
            <person name="Morin E."/>
            <person name="Kohler A."/>
            <person name="Barry K."/>
            <person name="LaButti K."/>
            <person name="Morin E."/>
            <person name="Salamov A."/>
            <person name="Lipzen A."/>
            <person name="Mereny Z."/>
            <person name="Hegedus B."/>
            <person name="Baldrian P."/>
            <person name="Stursova M."/>
            <person name="Weitz H."/>
            <person name="Taylor A."/>
            <person name="Grigoriev I.V."/>
            <person name="Nagy L.G."/>
            <person name="Martin F."/>
            <person name="Kauserud H."/>
        </authorList>
    </citation>
    <scope>NUCLEOTIDE SEQUENCE</scope>
    <source>
        <strain evidence="3">CBHHK067</strain>
    </source>
</reference>
<accession>A0AAD7GT08</accession>
<evidence type="ECO:0000256" key="2">
    <source>
        <dbReference type="SAM" id="MobiDB-lite"/>
    </source>
</evidence>
<feature type="region of interest" description="Disordered" evidence="2">
    <location>
        <begin position="308"/>
        <end position="343"/>
    </location>
</feature>
<comment type="caution">
    <text evidence="3">The sequence shown here is derived from an EMBL/GenBank/DDBJ whole genome shotgun (WGS) entry which is preliminary data.</text>
</comment>
<feature type="compositionally biased region" description="Polar residues" evidence="2">
    <location>
        <begin position="316"/>
        <end position="335"/>
    </location>
</feature>
<dbReference type="AlphaFoldDB" id="A0AAD7GT08"/>
<keyword evidence="4" id="KW-1185">Reference proteome</keyword>
<name>A0AAD7GT08_MYCRO</name>
<sequence>MPIDAWDGNTEKMSVQSFLWAFHRDVKVTTSSADKAKAFKMYLVPGSEADDWFARLPAATRTNMDLIDAALDAQYPSEATVQPTPAEYATDLLKAWLTMEELGTKVKLADHDVWAHHAWANKMLRLAVKAGVTTTTTYIKQVHRELPGPLCTKIAKLHPDWAAFAKAIRDVNTGELEQEMKEKKQEKEEHDKLARLVEQQTGPQASPTAGICAQLTNARISTPALNQARWPQAAAGANPFQGTGGGGQGNLFVAPQAPYQAPPPRAQFQPQAPCAPYQPTTMQQPLTGNNRRTFFDAITCIVHHPDTEADRRAHGDQQQQWSRFTGTSRSPSTDPTRFAQGAHPSIRVNASVAVMVTTPTSGSNARHHASSV</sequence>
<keyword evidence="1" id="KW-0175">Coiled coil</keyword>